<evidence type="ECO:0000313" key="4">
    <source>
        <dbReference type="Proteomes" id="UP000748025"/>
    </source>
</evidence>
<evidence type="ECO:0000256" key="1">
    <source>
        <dbReference type="SAM" id="MobiDB-lite"/>
    </source>
</evidence>
<keyword evidence="4" id="KW-1185">Reference proteome</keyword>
<feature type="compositionally biased region" description="Pro residues" evidence="1">
    <location>
        <begin position="17"/>
        <end position="29"/>
    </location>
</feature>
<accession>A0A9P7N8W4</accession>
<dbReference type="EMBL" id="SRPW01001489">
    <property type="protein sequence ID" value="KAG6000864.1"/>
    <property type="molecule type" value="Genomic_DNA"/>
</dbReference>
<keyword evidence="2" id="KW-0472">Membrane</keyword>
<sequence>MPLWNYDPRHHADDIRNPPPLGPPSPPTRPLERSDTAHSRYVQMLLDVDDIPILHSMLASFFVWLLLAGFLVFPGTFTTIQRSIEGKHSQQQQQQQQQDQWTDQTTGLLLKSVKNIPLLVTAAVACGLSIAGMAVLALRHLDNYVWMLNKLIMPGVANCLAGLISTLVGVYSQQRGVWSVTARVTAIVEGACLFVAGALFLFFEHVLLKKVRDHHGRHYGGDGWSRDDLSVAKSRKTASEF</sequence>
<keyword evidence="2" id="KW-1133">Transmembrane helix</keyword>
<feature type="compositionally biased region" description="Basic and acidic residues" evidence="1">
    <location>
        <begin position="7"/>
        <end position="16"/>
    </location>
</feature>
<dbReference type="AlphaFoldDB" id="A0A9P7N8W4"/>
<proteinExistence type="predicted"/>
<feature type="transmembrane region" description="Helical" evidence="2">
    <location>
        <begin position="184"/>
        <end position="203"/>
    </location>
</feature>
<organism evidence="3 4">
    <name type="scientific">Claviceps pusilla</name>
    <dbReference type="NCBI Taxonomy" id="123648"/>
    <lineage>
        <taxon>Eukaryota</taxon>
        <taxon>Fungi</taxon>
        <taxon>Dikarya</taxon>
        <taxon>Ascomycota</taxon>
        <taxon>Pezizomycotina</taxon>
        <taxon>Sordariomycetes</taxon>
        <taxon>Hypocreomycetidae</taxon>
        <taxon>Hypocreales</taxon>
        <taxon>Clavicipitaceae</taxon>
        <taxon>Claviceps</taxon>
    </lineage>
</organism>
<reference evidence="3" key="1">
    <citation type="journal article" date="2020" name="bioRxiv">
        <title>Whole genome comparisons of ergot fungi reveals the divergence and evolution of species within the genus Claviceps are the result of varying mechanisms driving genome evolution and host range expansion.</title>
        <authorList>
            <person name="Wyka S.A."/>
            <person name="Mondo S.J."/>
            <person name="Liu M."/>
            <person name="Dettman J."/>
            <person name="Nalam V."/>
            <person name="Broders K.D."/>
        </authorList>
    </citation>
    <scope>NUCLEOTIDE SEQUENCE</scope>
    <source>
        <strain evidence="3">CCC 602</strain>
    </source>
</reference>
<dbReference type="Proteomes" id="UP000748025">
    <property type="component" value="Unassembled WGS sequence"/>
</dbReference>
<name>A0A9P7N8W4_9HYPO</name>
<feature type="region of interest" description="Disordered" evidence="1">
    <location>
        <begin position="1"/>
        <end position="34"/>
    </location>
</feature>
<gene>
    <name evidence="3" type="ORF">E4U43_001481</name>
</gene>
<comment type="caution">
    <text evidence="3">The sequence shown here is derived from an EMBL/GenBank/DDBJ whole genome shotgun (WGS) entry which is preliminary data.</text>
</comment>
<evidence type="ECO:0000313" key="3">
    <source>
        <dbReference type="EMBL" id="KAG6000864.1"/>
    </source>
</evidence>
<feature type="transmembrane region" description="Helical" evidence="2">
    <location>
        <begin position="118"/>
        <end position="139"/>
    </location>
</feature>
<protein>
    <submittedName>
        <fullName evidence="3">Uncharacterized protein</fullName>
    </submittedName>
</protein>
<keyword evidence="2" id="KW-0812">Transmembrane</keyword>
<evidence type="ECO:0000256" key="2">
    <source>
        <dbReference type="SAM" id="Phobius"/>
    </source>
</evidence>
<feature type="transmembrane region" description="Helical" evidence="2">
    <location>
        <begin position="151"/>
        <end position="172"/>
    </location>
</feature>
<dbReference type="OrthoDB" id="3254104at2759"/>
<feature type="transmembrane region" description="Helical" evidence="2">
    <location>
        <begin position="53"/>
        <end position="73"/>
    </location>
</feature>